<dbReference type="InterPro" id="IPR037401">
    <property type="entry name" value="SnoaL-like"/>
</dbReference>
<evidence type="ECO:0000313" key="4">
    <source>
        <dbReference type="Proteomes" id="UP000317291"/>
    </source>
</evidence>
<dbReference type="AlphaFoldDB" id="A0A5C5R815"/>
<dbReference type="InterPro" id="IPR032710">
    <property type="entry name" value="NTF2-like_dom_sf"/>
</dbReference>
<name>A0A5C5R815_9ACTN</name>
<accession>A0A5C5R815</accession>
<evidence type="ECO:0000313" key="3">
    <source>
        <dbReference type="EMBL" id="TWS18762.1"/>
    </source>
</evidence>
<dbReference type="Gene3D" id="3.10.450.50">
    <property type="match status" value="1"/>
</dbReference>
<sequence>MTGHGMNLNRTIRNAAAAVFTAGALVMGAAARASAAPSTPREVVTAFYTEGFVKRDIAGAAQRYIGDHYIQHSPEIADGRDAVIEALGPVVKDPKYSTSIVRIVADGDIVVVYAKSVYDGTVRAVVDIYRVANGKIVEHWDVIQDDPGRTVSGHPFIS</sequence>
<dbReference type="SUPFAM" id="SSF54427">
    <property type="entry name" value="NTF2-like"/>
    <property type="match status" value="1"/>
</dbReference>
<reference evidence="3 4" key="1">
    <citation type="submission" date="2019-06" db="EMBL/GenBank/DDBJ databases">
        <title>Tsukamurella conjunctivitidis sp. nov., Tsukamurella assacharolytica sp. nov. and Tsukamurella sputae sp. nov. isolated from patients with conjunctivitis, bacteraemia (lymphoma) and respiratory infection (sputum) in Hong Kong.</title>
        <authorList>
            <person name="Teng J.L.L."/>
            <person name="Lee H.H."/>
            <person name="Fong J.Y.H."/>
            <person name="Fok K.M.N."/>
            <person name="Lau S.K.P."/>
            <person name="Woo P.C.Y."/>
        </authorList>
    </citation>
    <scope>NUCLEOTIDE SEQUENCE [LARGE SCALE GENOMIC DNA]</scope>
    <source>
        <strain evidence="3 4">HKU71</strain>
    </source>
</reference>
<feature type="signal peptide" evidence="1">
    <location>
        <begin position="1"/>
        <end position="35"/>
    </location>
</feature>
<organism evidence="3 4">
    <name type="scientific">Tsukamurella asaccharolytica</name>
    <dbReference type="NCBI Taxonomy" id="2592067"/>
    <lineage>
        <taxon>Bacteria</taxon>
        <taxon>Bacillati</taxon>
        <taxon>Actinomycetota</taxon>
        <taxon>Actinomycetes</taxon>
        <taxon>Mycobacteriales</taxon>
        <taxon>Tsukamurellaceae</taxon>
        <taxon>Tsukamurella</taxon>
    </lineage>
</organism>
<feature type="domain" description="SnoaL-like" evidence="2">
    <location>
        <begin position="44"/>
        <end position="139"/>
    </location>
</feature>
<dbReference type="EMBL" id="VIGW01000007">
    <property type="protein sequence ID" value="TWS18762.1"/>
    <property type="molecule type" value="Genomic_DNA"/>
</dbReference>
<proteinExistence type="predicted"/>
<dbReference type="Proteomes" id="UP000317291">
    <property type="component" value="Unassembled WGS sequence"/>
</dbReference>
<comment type="caution">
    <text evidence="3">The sequence shown here is derived from an EMBL/GenBank/DDBJ whole genome shotgun (WGS) entry which is preliminary data.</text>
</comment>
<gene>
    <name evidence="3" type="ORF">FK529_14400</name>
</gene>
<evidence type="ECO:0000256" key="1">
    <source>
        <dbReference type="SAM" id="SignalP"/>
    </source>
</evidence>
<keyword evidence="1" id="KW-0732">Signal</keyword>
<evidence type="ECO:0000259" key="2">
    <source>
        <dbReference type="Pfam" id="PF12680"/>
    </source>
</evidence>
<dbReference type="Pfam" id="PF12680">
    <property type="entry name" value="SnoaL_2"/>
    <property type="match status" value="1"/>
</dbReference>
<feature type="chain" id="PRO_5022726530" description="SnoaL-like domain-containing protein" evidence="1">
    <location>
        <begin position="36"/>
        <end position="158"/>
    </location>
</feature>
<keyword evidence="4" id="KW-1185">Reference proteome</keyword>
<protein>
    <recommendedName>
        <fullName evidence="2">SnoaL-like domain-containing protein</fullName>
    </recommendedName>
</protein>